<protein>
    <submittedName>
        <fullName evidence="2">2Fe-2S iron-sulfur cluster binding domain protein</fullName>
    </submittedName>
</protein>
<feature type="domain" description="2Fe-2S ferredoxin-type" evidence="1">
    <location>
        <begin position="1"/>
        <end position="63"/>
    </location>
</feature>
<evidence type="ECO:0000259" key="1">
    <source>
        <dbReference type="PROSITE" id="PS51085"/>
    </source>
</evidence>
<dbReference type="Pfam" id="PF00111">
    <property type="entry name" value="Fer2"/>
    <property type="match status" value="1"/>
</dbReference>
<evidence type="ECO:0000313" key="3">
    <source>
        <dbReference type="Proteomes" id="UP000020681"/>
    </source>
</evidence>
<gene>
    <name evidence="2" type="ORF">I551_4069</name>
</gene>
<keyword evidence="3" id="KW-1185">Reference proteome</keyword>
<dbReference type="SUPFAM" id="SSF54292">
    <property type="entry name" value="2Fe-2S ferredoxin-like"/>
    <property type="match status" value="1"/>
</dbReference>
<evidence type="ECO:0000313" key="2">
    <source>
        <dbReference type="EMBL" id="EUA89463.1"/>
    </source>
</evidence>
<sequence length="63" mass="6695">MMDAGERAGVQMPFGCRMGICQSCVVDLVQGHVRDLRTGQEHDPGSRVQTCVTAASGDCVIDV</sequence>
<accession>A0ABN0QXN2</accession>
<organism evidence="2 3">
    <name type="scientific">Mycobacterium ulcerans str. Harvey</name>
    <dbReference type="NCBI Taxonomy" id="1299332"/>
    <lineage>
        <taxon>Bacteria</taxon>
        <taxon>Bacillati</taxon>
        <taxon>Actinomycetota</taxon>
        <taxon>Actinomycetes</taxon>
        <taxon>Mycobacteriales</taxon>
        <taxon>Mycobacteriaceae</taxon>
        <taxon>Mycobacterium</taxon>
        <taxon>Mycobacterium ulcerans group</taxon>
    </lineage>
</organism>
<dbReference type="CDD" id="cd00207">
    <property type="entry name" value="fer2"/>
    <property type="match status" value="1"/>
</dbReference>
<dbReference type="InterPro" id="IPR012675">
    <property type="entry name" value="Beta-grasp_dom_sf"/>
</dbReference>
<dbReference type="EMBL" id="JAOL01000120">
    <property type="protein sequence ID" value="EUA89463.1"/>
    <property type="molecule type" value="Genomic_DNA"/>
</dbReference>
<name>A0ABN0QXN2_MYCUL</name>
<dbReference type="InterPro" id="IPR001041">
    <property type="entry name" value="2Fe-2S_ferredoxin-type"/>
</dbReference>
<reference evidence="2 3" key="1">
    <citation type="submission" date="2014-01" db="EMBL/GenBank/DDBJ databases">
        <authorList>
            <person name="Dobos K."/>
            <person name="Lenaerts A."/>
            <person name="Ordway D."/>
            <person name="DeGroote M.A."/>
            <person name="Parker T."/>
            <person name="Sizemore C."/>
            <person name="Tallon L.J."/>
            <person name="Sadzewicz L.K."/>
            <person name="Sengamalay N."/>
            <person name="Fraser C.M."/>
            <person name="Hine E."/>
            <person name="Shefchek K.A."/>
            <person name="Das S.P."/>
            <person name="Tettelin H."/>
        </authorList>
    </citation>
    <scope>NUCLEOTIDE SEQUENCE [LARGE SCALE GENOMIC DNA]</scope>
    <source>
        <strain evidence="2 3">Harvey</strain>
    </source>
</reference>
<dbReference type="InterPro" id="IPR036010">
    <property type="entry name" value="2Fe-2S_ferredoxin-like_sf"/>
</dbReference>
<proteinExistence type="predicted"/>
<comment type="caution">
    <text evidence="2">The sequence shown here is derived from an EMBL/GenBank/DDBJ whole genome shotgun (WGS) entry which is preliminary data.</text>
</comment>
<dbReference type="Gene3D" id="3.10.20.30">
    <property type="match status" value="1"/>
</dbReference>
<dbReference type="PROSITE" id="PS51085">
    <property type="entry name" value="2FE2S_FER_2"/>
    <property type="match status" value="1"/>
</dbReference>
<dbReference type="Proteomes" id="UP000020681">
    <property type="component" value="Unassembled WGS sequence"/>
</dbReference>